<protein>
    <recommendedName>
        <fullName evidence="2">DUF4398 domain-containing protein</fullName>
    </recommendedName>
</protein>
<keyword evidence="4" id="KW-1185">Reference proteome</keyword>
<proteinExistence type="predicted"/>
<reference evidence="3 4" key="1">
    <citation type="submission" date="2023-07" db="EMBL/GenBank/DDBJ databases">
        <title>Sorghum-associated microbial communities from plants grown in Nebraska, USA.</title>
        <authorList>
            <person name="Schachtman D."/>
        </authorList>
    </citation>
    <scope>NUCLEOTIDE SEQUENCE [LARGE SCALE GENOMIC DNA]</scope>
    <source>
        <strain evidence="3 4">BE313</strain>
    </source>
</reference>
<evidence type="ECO:0000256" key="1">
    <source>
        <dbReference type="SAM" id="SignalP"/>
    </source>
</evidence>
<comment type="caution">
    <text evidence="3">The sequence shown here is derived from an EMBL/GenBank/DDBJ whole genome shotgun (WGS) entry which is preliminary data.</text>
</comment>
<dbReference type="RefSeq" id="WP_310371080.1">
    <property type="nucleotide sequence ID" value="NZ_JAVDXT010000001.1"/>
</dbReference>
<name>A0ABU2C4L6_9BURK</name>
<dbReference type="Pfam" id="PF14346">
    <property type="entry name" value="DUF4398"/>
    <property type="match status" value="1"/>
</dbReference>
<dbReference type="Proteomes" id="UP001180487">
    <property type="component" value="Unassembled WGS sequence"/>
</dbReference>
<organism evidence="3 4">
    <name type="scientific">Rhodoferax ferrireducens</name>
    <dbReference type="NCBI Taxonomy" id="192843"/>
    <lineage>
        <taxon>Bacteria</taxon>
        <taxon>Pseudomonadati</taxon>
        <taxon>Pseudomonadota</taxon>
        <taxon>Betaproteobacteria</taxon>
        <taxon>Burkholderiales</taxon>
        <taxon>Comamonadaceae</taxon>
        <taxon>Rhodoferax</taxon>
    </lineage>
</organism>
<keyword evidence="1" id="KW-0732">Signal</keyword>
<dbReference type="EMBL" id="JAVDXT010000001">
    <property type="protein sequence ID" value="MDR7376260.1"/>
    <property type="molecule type" value="Genomic_DNA"/>
</dbReference>
<evidence type="ECO:0000313" key="4">
    <source>
        <dbReference type="Proteomes" id="UP001180487"/>
    </source>
</evidence>
<dbReference type="Gene3D" id="1.20.1270.390">
    <property type="match status" value="1"/>
</dbReference>
<evidence type="ECO:0000313" key="3">
    <source>
        <dbReference type="EMBL" id="MDR7376260.1"/>
    </source>
</evidence>
<feature type="domain" description="DUF4398" evidence="2">
    <location>
        <begin position="31"/>
        <end position="106"/>
    </location>
</feature>
<feature type="chain" id="PRO_5047139989" description="DUF4398 domain-containing protein" evidence="1">
    <location>
        <begin position="31"/>
        <end position="123"/>
    </location>
</feature>
<sequence>MTKNTWPLAVTAAALALLVGCSSMKTPATADVAVSKAAVDSAAGAGGAEFAPLEMASAREKMAAAQKAMASKDYKLAAVLANQAQADAKLAQGKANSAKSQAAADALQDSVRVLREELDRASK</sequence>
<feature type="signal peptide" evidence="1">
    <location>
        <begin position="1"/>
        <end position="30"/>
    </location>
</feature>
<evidence type="ECO:0000259" key="2">
    <source>
        <dbReference type="Pfam" id="PF14346"/>
    </source>
</evidence>
<dbReference type="PROSITE" id="PS51257">
    <property type="entry name" value="PROKAR_LIPOPROTEIN"/>
    <property type="match status" value="1"/>
</dbReference>
<gene>
    <name evidence="3" type="ORF">J2X19_000918</name>
</gene>
<accession>A0ABU2C4L6</accession>
<dbReference type="InterPro" id="IPR025511">
    <property type="entry name" value="DUF4398"/>
</dbReference>